<evidence type="ECO:0000259" key="9">
    <source>
        <dbReference type="PROSITE" id="PS50103"/>
    </source>
</evidence>
<comment type="catalytic activity">
    <reaction evidence="1">
        <text>S-ubiquitinyl-[E2 ubiquitin-conjugating enzyme]-L-cysteine + [acceptor protein]-L-lysine = [E2 ubiquitin-conjugating enzyme]-L-cysteine + N(6)-ubiquitinyl-[acceptor protein]-L-lysine.</text>
        <dbReference type="EC" id="2.3.2.27"/>
    </reaction>
</comment>
<dbReference type="PROSITE" id="PS50103">
    <property type="entry name" value="ZF_C3H1"/>
    <property type="match status" value="1"/>
</dbReference>
<dbReference type="GO" id="GO:0008270">
    <property type="term" value="F:zinc ion binding"/>
    <property type="evidence" value="ECO:0007669"/>
    <property type="project" value="UniProtKB-KW"/>
</dbReference>
<keyword evidence="8" id="KW-0472">Membrane</keyword>
<evidence type="ECO:0000313" key="10">
    <source>
        <dbReference type="EMBL" id="KAL1491756.1"/>
    </source>
</evidence>
<comment type="caution">
    <text evidence="10">The sequence shown here is derived from an EMBL/GenBank/DDBJ whole genome shotgun (WGS) entry which is preliminary data.</text>
</comment>
<proteinExistence type="predicted"/>
<keyword evidence="8" id="KW-1133">Transmembrane helix</keyword>
<dbReference type="EC" id="2.3.2.27" evidence="2"/>
<sequence>MIPTIHPKQIPMKKYAVFVWRIYYKSHIRVNILLVFFLIVTIASVLHVSMTGEEIEKVPCSSTWFESNEEKQLFMSQEKAKMGQINCPYFQKGNTHCPFGNKCFYLHTRPGEIERDELSPRPLASGLSESTSTRQDVVPPRLQTLHVSAPQMATGRNVINSQWNQGTNEF</sequence>
<dbReference type="InterPro" id="IPR045072">
    <property type="entry name" value="MKRN-like"/>
</dbReference>
<evidence type="ECO:0000256" key="7">
    <source>
        <dbReference type="SAM" id="MobiDB-lite"/>
    </source>
</evidence>
<gene>
    <name evidence="10" type="ORF">ABEB36_012306</name>
</gene>
<feature type="domain" description="C3H1-type" evidence="9">
    <location>
        <begin position="81"/>
        <end position="110"/>
    </location>
</feature>
<accession>A0ABD1EF33</accession>
<keyword evidence="4 6" id="KW-0863">Zinc-finger</keyword>
<feature type="transmembrane region" description="Helical" evidence="8">
    <location>
        <begin position="30"/>
        <end position="50"/>
    </location>
</feature>
<feature type="region of interest" description="Disordered" evidence="7">
    <location>
        <begin position="116"/>
        <end position="136"/>
    </location>
</feature>
<evidence type="ECO:0000256" key="6">
    <source>
        <dbReference type="PROSITE-ProRule" id="PRU00723"/>
    </source>
</evidence>
<keyword evidence="5 6" id="KW-0862">Zinc</keyword>
<evidence type="ECO:0000256" key="4">
    <source>
        <dbReference type="ARBA" id="ARBA00022771"/>
    </source>
</evidence>
<evidence type="ECO:0000256" key="8">
    <source>
        <dbReference type="SAM" id="Phobius"/>
    </source>
</evidence>
<keyword evidence="8" id="KW-0812">Transmembrane</keyword>
<name>A0ABD1EF33_HYPHA</name>
<evidence type="ECO:0000256" key="1">
    <source>
        <dbReference type="ARBA" id="ARBA00000900"/>
    </source>
</evidence>
<evidence type="ECO:0000256" key="5">
    <source>
        <dbReference type="ARBA" id="ARBA00022833"/>
    </source>
</evidence>
<dbReference type="EMBL" id="JBDJPC010000009">
    <property type="protein sequence ID" value="KAL1491756.1"/>
    <property type="molecule type" value="Genomic_DNA"/>
</dbReference>
<reference evidence="10 11" key="1">
    <citation type="submission" date="2024-05" db="EMBL/GenBank/DDBJ databases">
        <title>Genetic variation in Jamaican populations of the coffee berry borer (Hypothenemus hampei).</title>
        <authorList>
            <person name="Errbii M."/>
            <person name="Myrie A."/>
        </authorList>
    </citation>
    <scope>NUCLEOTIDE SEQUENCE [LARGE SCALE GENOMIC DNA]</scope>
    <source>
        <strain evidence="10">JA-Hopewell-2020-01-JO</strain>
        <tissue evidence="10">Whole body</tissue>
    </source>
</reference>
<dbReference type="AlphaFoldDB" id="A0ABD1EF33"/>
<dbReference type="PANTHER" id="PTHR11224">
    <property type="entry name" value="MAKORIN-RELATED"/>
    <property type="match status" value="1"/>
</dbReference>
<dbReference type="InterPro" id="IPR000571">
    <property type="entry name" value="Znf_CCCH"/>
</dbReference>
<organism evidence="10 11">
    <name type="scientific">Hypothenemus hampei</name>
    <name type="common">Coffee berry borer</name>
    <dbReference type="NCBI Taxonomy" id="57062"/>
    <lineage>
        <taxon>Eukaryota</taxon>
        <taxon>Metazoa</taxon>
        <taxon>Ecdysozoa</taxon>
        <taxon>Arthropoda</taxon>
        <taxon>Hexapoda</taxon>
        <taxon>Insecta</taxon>
        <taxon>Pterygota</taxon>
        <taxon>Neoptera</taxon>
        <taxon>Endopterygota</taxon>
        <taxon>Coleoptera</taxon>
        <taxon>Polyphaga</taxon>
        <taxon>Cucujiformia</taxon>
        <taxon>Curculionidae</taxon>
        <taxon>Scolytinae</taxon>
        <taxon>Hypothenemus</taxon>
    </lineage>
</organism>
<keyword evidence="3 6" id="KW-0479">Metal-binding</keyword>
<feature type="zinc finger region" description="C3H1-type" evidence="6">
    <location>
        <begin position="81"/>
        <end position="110"/>
    </location>
</feature>
<protein>
    <recommendedName>
        <fullName evidence="2">RING-type E3 ubiquitin transferase</fullName>
        <ecNumber evidence="2">2.3.2.27</ecNumber>
    </recommendedName>
</protein>
<evidence type="ECO:0000256" key="3">
    <source>
        <dbReference type="ARBA" id="ARBA00022723"/>
    </source>
</evidence>
<evidence type="ECO:0000313" key="11">
    <source>
        <dbReference type="Proteomes" id="UP001566132"/>
    </source>
</evidence>
<dbReference type="PANTHER" id="PTHR11224:SF10">
    <property type="entry name" value="IP09428P-RELATED"/>
    <property type="match status" value="1"/>
</dbReference>
<dbReference type="Proteomes" id="UP001566132">
    <property type="component" value="Unassembled WGS sequence"/>
</dbReference>
<keyword evidence="11" id="KW-1185">Reference proteome</keyword>
<evidence type="ECO:0000256" key="2">
    <source>
        <dbReference type="ARBA" id="ARBA00012483"/>
    </source>
</evidence>
<dbReference type="GO" id="GO:0061630">
    <property type="term" value="F:ubiquitin protein ligase activity"/>
    <property type="evidence" value="ECO:0007669"/>
    <property type="project" value="UniProtKB-EC"/>
</dbReference>